<proteinExistence type="predicted"/>
<dbReference type="PROSITE" id="PS50158">
    <property type="entry name" value="ZF_CCHC"/>
    <property type="match status" value="1"/>
</dbReference>
<dbReference type="Pfam" id="PF13650">
    <property type="entry name" value="Asp_protease_2"/>
    <property type="match status" value="1"/>
</dbReference>
<feature type="region of interest" description="Disordered" evidence="7">
    <location>
        <begin position="1"/>
        <end position="49"/>
    </location>
</feature>
<dbReference type="InterPro" id="IPR036875">
    <property type="entry name" value="Znf_CCHC_sf"/>
</dbReference>
<evidence type="ECO:0000256" key="7">
    <source>
        <dbReference type="SAM" id="MobiDB-lite"/>
    </source>
</evidence>
<keyword evidence="10" id="KW-1185">Reference proteome</keyword>
<dbReference type="GO" id="GO:0016779">
    <property type="term" value="F:nucleotidyltransferase activity"/>
    <property type="evidence" value="ECO:0007669"/>
    <property type="project" value="UniProtKB-KW"/>
</dbReference>
<evidence type="ECO:0000256" key="6">
    <source>
        <dbReference type="PROSITE-ProRule" id="PRU00047"/>
    </source>
</evidence>
<dbReference type="WBParaSite" id="TMUE_1000003897.1">
    <property type="protein sequence ID" value="TMUE_1000003897.1"/>
    <property type="gene ID" value="WBGene00289998"/>
</dbReference>
<evidence type="ECO:0000256" key="1">
    <source>
        <dbReference type="ARBA" id="ARBA00022679"/>
    </source>
</evidence>
<dbReference type="GO" id="GO:0003676">
    <property type="term" value="F:nucleic acid binding"/>
    <property type="evidence" value="ECO:0007669"/>
    <property type="project" value="InterPro"/>
</dbReference>
<reference evidence="11" key="1">
    <citation type="submission" date="2019-12" db="UniProtKB">
        <authorList>
            <consortium name="WormBaseParasite"/>
        </authorList>
    </citation>
    <scope>IDENTIFICATION</scope>
</reference>
<evidence type="ECO:0000256" key="2">
    <source>
        <dbReference type="ARBA" id="ARBA00022695"/>
    </source>
</evidence>
<dbReference type="SUPFAM" id="SSF57756">
    <property type="entry name" value="Retrovirus zinc finger-like domains"/>
    <property type="match status" value="1"/>
</dbReference>
<dbReference type="AlphaFoldDB" id="A0A5S6QAA0"/>
<dbReference type="Gene3D" id="4.10.60.10">
    <property type="entry name" value="Zinc finger, CCHC-type"/>
    <property type="match status" value="1"/>
</dbReference>
<dbReference type="InterPro" id="IPR050951">
    <property type="entry name" value="Retrovirus_Pol_polyprotein"/>
</dbReference>
<dbReference type="InterPro" id="IPR036397">
    <property type="entry name" value="RNaseH_sf"/>
</dbReference>
<feature type="domain" description="Peptidase A2" evidence="9">
    <location>
        <begin position="348"/>
        <end position="363"/>
    </location>
</feature>
<keyword evidence="3" id="KW-0540">Nuclease</keyword>
<evidence type="ECO:0000259" key="9">
    <source>
        <dbReference type="PROSITE" id="PS50175"/>
    </source>
</evidence>
<evidence type="ECO:0000256" key="4">
    <source>
        <dbReference type="ARBA" id="ARBA00022759"/>
    </source>
</evidence>
<evidence type="ECO:0000313" key="11">
    <source>
        <dbReference type="WBParaSite" id="TMUE_1000003897.1"/>
    </source>
</evidence>
<dbReference type="PROSITE" id="PS50175">
    <property type="entry name" value="ASP_PROT_RETROV"/>
    <property type="match status" value="1"/>
</dbReference>
<dbReference type="GO" id="GO:0004519">
    <property type="term" value="F:endonuclease activity"/>
    <property type="evidence" value="ECO:0007669"/>
    <property type="project" value="UniProtKB-KW"/>
</dbReference>
<dbReference type="CDD" id="cd00303">
    <property type="entry name" value="retropepsin_like"/>
    <property type="match status" value="1"/>
</dbReference>
<dbReference type="SMART" id="SM00343">
    <property type="entry name" value="ZnF_C2HC"/>
    <property type="match status" value="1"/>
</dbReference>
<evidence type="ECO:0000259" key="8">
    <source>
        <dbReference type="PROSITE" id="PS50158"/>
    </source>
</evidence>
<dbReference type="GO" id="GO:0008270">
    <property type="term" value="F:zinc ion binding"/>
    <property type="evidence" value="ECO:0007669"/>
    <property type="project" value="UniProtKB-KW"/>
</dbReference>
<dbReference type="InterPro" id="IPR001995">
    <property type="entry name" value="Peptidase_A2_cat"/>
</dbReference>
<organism evidence="10 11">
    <name type="scientific">Trichuris muris</name>
    <name type="common">Mouse whipworm</name>
    <dbReference type="NCBI Taxonomy" id="70415"/>
    <lineage>
        <taxon>Eukaryota</taxon>
        <taxon>Metazoa</taxon>
        <taxon>Ecdysozoa</taxon>
        <taxon>Nematoda</taxon>
        <taxon>Enoplea</taxon>
        <taxon>Dorylaimia</taxon>
        <taxon>Trichinellida</taxon>
        <taxon>Trichuridae</taxon>
        <taxon>Trichuris</taxon>
    </lineage>
</organism>
<keyword evidence="6" id="KW-0862">Zinc</keyword>
<accession>A0A5S6QAA0</accession>
<keyword evidence="1" id="KW-0808">Transferase</keyword>
<feature type="domain" description="CCHC-type" evidence="8">
    <location>
        <begin position="288"/>
        <end position="303"/>
    </location>
</feature>
<keyword evidence="5" id="KW-0378">Hydrolase</keyword>
<dbReference type="GO" id="GO:0004190">
    <property type="term" value="F:aspartic-type endopeptidase activity"/>
    <property type="evidence" value="ECO:0007669"/>
    <property type="project" value="InterPro"/>
</dbReference>
<evidence type="ECO:0000313" key="10">
    <source>
        <dbReference type="Proteomes" id="UP000046395"/>
    </source>
</evidence>
<feature type="compositionally biased region" description="Polar residues" evidence="7">
    <location>
        <begin position="270"/>
        <end position="279"/>
    </location>
</feature>
<dbReference type="PANTHER" id="PTHR37984">
    <property type="entry name" value="PROTEIN CBG26694"/>
    <property type="match status" value="1"/>
</dbReference>
<feature type="compositionally biased region" description="Basic and acidic residues" evidence="7">
    <location>
        <begin position="254"/>
        <end position="267"/>
    </location>
</feature>
<dbReference type="GO" id="GO:0019899">
    <property type="term" value="F:enzyme binding"/>
    <property type="evidence" value="ECO:0007669"/>
    <property type="project" value="UniProtKB-ARBA"/>
</dbReference>
<dbReference type="InterPro" id="IPR001878">
    <property type="entry name" value="Znf_CCHC"/>
</dbReference>
<dbReference type="PANTHER" id="PTHR37984:SF5">
    <property type="entry name" value="PROTEIN NYNRIN-LIKE"/>
    <property type="match status" value="1"/>
</dbReference>
<dbReference type="InterPro" id="IPR021109">
    <property type="entry name" value="Peptidase_aspartic_dom_sf"/>
</dbReference>
<evidence type="ECO:0000256" key="3">
    <source>
        <dbReference type="ARBA" id="ARBA00022722"/>
    </source>
</evidence>
<feature type="region of interest" description="Disordered" evidence="7">
    <location>
        <begin position="254"/>
        <end position="279"/>
    </location>
</feature>
<dbReference type="Pfam" id="PF00098">
    <property type="entry name" value="zf-CCHC"/>
    <property type="match status" value="1"/>
</dbReference>
<dbReference type="STRING" id="70415.A0A5S6QAA0"/>
<keyword evidence="2" id="KW-0548">Nucleotidyltransferase</keyword>
<feature type="compositionally biased region" description="Acidic residues" evidence="7">
    <location>
        <begin position="14"/>
        <end position="23"/>
    </location>
</feature>
<dbReference type="SUPFAM" id="SSF50630">
    <property type="entry name" value="Acid proteases"/>
    <property type="match status" value="1"/>
</dbReference>
<dbReference type="Gene3D" id="3.30.420.10">
    <property type="entry name" value="Ribonuclease H-like superfamily/Ribonuclease H"/>
    <property type="match status" value="1"/>
</dbReference>
<keyword evidence="6" id="KW-0863">Zinc-finger</keyword>
<dbReference type="Proteomes" id="UP000046395">
    <property type="component" value="Unassembled WGS sequence"/>
</dbReference>
<evidence type="ECO:0000256" key="5">
    <source>
        <dbReference type="ARBA" id="ARBA00022801"/>
    </source>
</evidence>
<dbReference type="GO" id="GO:0006508">
    <property type="term" value="P:proteolysis"/>
    <property type="evidence" value="ECO:0007669"/>
    <property type="project" value="InterPro"/>
</dbReference>
<name>A0A5S6QAA0_TRIMR</name>
<keyword evidence="6" id="KW-0479">Metal-binding</keyword>
<protein>
    <submittedName>
        <fullName evidence="11">CCHC-type domain-containing protein</fullName>
    </submittedName>
</protein>
<sequence length="771" mass="87490">MVKTRGSKSKLLENEPEAEDVVADDVKESVNQGTVRRNETSGWEGRGGPWCQPPGKLSSSMDVELWLGRVDDFLTANAIPEERWVPILKSLVDDKIYRSLRSFGPNCSYEQLTTHLSRRFGREDSLFIRQLQFTQRVQKQGESMEDFADELQCVGSELKKSDDDLLSQFVIGLRDSSVQRHLVERRPLSFEEAVLLAKQFSTLQMSVGKLKKGPVRMTSNVIETLVNDRNGFDDTDGQQFMTVLGQMEKRLSQLETSRNEEKQRELESVQGHSVPSRNVPRNKTNATCFVCGSIGHFSRDCQQRRSQHKVKFSGNPTETTMLFDRRSTEVQRTTLPMVSLRIGDDNVVRALVDTGAHTTIIRKDLVRHLKIQVQPWKGGSFSSVNGQRVIPIGRATFKIECLGADTILHAAVLKNTPFPLVLGVSTMKKLHLHLGFSLESTYVSRQEIKQALNAESDSARHLVLGESEKSDKSVEGKCNELADALSRTACHVGENSDDLVERMLCLAAPEAISKEKFRALQLGDPSIARLIGTVEGQDASHQKWDELVPFATFAMNTTEQESTKWSPFELVYGRQPMLPEESRLPWPLDSKETFEEFRNRVKQWRIQAKEFAKVRFKKKKRYYDNGRKPNVLFEPRQLVMARRHLRKIGRSAKLLPRYDGPFQIVEKLSELNYRVAAVSSESQKTFEPLCELSERLFFLTLPLEAFWNLKLVLKRITVLHSLDEAFLLLFICFRPGYSLHQTGPFCSYRDQSGACPVAFASVAVVVSVISL</sequence>
<keyword evidence="4" id="KW-0255">Endonuclease</keyword>
<dbReference type="Gene3D" id="2.40.70.10">
    <property type="entry name" value="Acid Proteases"/>
    <property type="match status" value="1"/>
</dbReference>